<dbReference type="Pfam" id="PF04542">
    <property type="entry name" value="Sigma70_r2"/>
    <property type="match status" value="1"/>
</dbReference>
<organism evidence="7 8">
    <name type="scientific">Polyangium fumosum</name>
    <dbReference type="NCBI Taxonomy" id="889272"/>
    <lineage>
        <taxon>Bacteria</taxon>
        <taxon>Pseudomonadati</taxon>
        <taxon>Myxococcota</taxon>
        <taxon>Polyangia</taxon>
        <taxon>Polyangiales</taxon>
        <taxon>Polyangiaceae</taxon>
        <taxon>Polyangium</taxon>
    </lineage>
</organism>
<keyword evidence="4" id="KW-0238">DNA-binding</keyword>
<keyword evidence="8" id="KW-1185">Reference proteome</keyword>
<dbReference type="GO" id="GO:0006352">
    <property type="term" value="P:DNA-templated transcription initiation"/>
    <property type="evidence" value="ECO:0007669"/>
    <property type="project" value="InterPro"/>
</dbReference>
<evidence type="ECO:0000313" key="7">
    <source>
        <dbReference type="EMBL" id="TKD05044.1"/>
    </source>
</evidence>
<feature type="domain" description="RNA polymerase sigma-70 region 2" evidence="6">
    <location>
        <begin position="96"/>
        <end position="162"/>
    </location>
</feature>
<dbReference type="InterPro" id="IPR007627">
    <property type="entry name" value="RNA_pol_sigma70_r2"/>
</dbReference>
<name>A0A4U1JA00_9BACT</name>
<dbReference type="EMBL" id="SSMQ01000023">
    <property type="protein sequence ID" value="TKD05044.1"/>
    <property type="molecule type" value="Genomic_DNA"/>
</dbReference>
<dbReference type="Proteomes" id="UP000309215">
    <property type="component" value="Unassembled WGS sequence"/>
</dbReference>
<comment type="similarity">
    <text evidence="1">Belongs to the sigma-70 factor family. ECF subfamily.</text>
</comment>
<evidence type="ECO:0000313" key="8">
    <source>
        <dbReference type="Proteomes" id="UP000309215"/>
    </source>
</evidence>
<dbReference type="InterPro" id="IPR013325">
    <property type="entry name" value="RNA_pol_sigma_r2"/>
</dbReference>
<evidence type="ECO:0000256" key="3">
    <source>
        <dbReference type="ARBA" id="ARBA00023082"/>
    </source>
</evidence>
<keyword evidence="2" id="KW-0805">Transcription regulation</keyword>
<dbReference type="SUPFAM" id="SSF88659">
    <property type="entry name" value="Sigma3 and sigma4 domains of RNA polymerase sigma factors"/>
    <property type="match status" value="1"/>
</dbReference>
<keyword evidence="3" id="KW-0731">Sigma factor</keyword>
<dbReference type="Gene3D" id="1.10.10.10">
    <property type="entry name" value="Winged helix-like DNA-binding domain superfamily/Winged helix DNA-binding domain"/>
    <property type="match status" value="1"/>
</dbReference>
<dbReference type="InterPro" id="IPR014284">
    <property type="entry name" value="RNA_pol_sigma-70_dom"/>
</dbReference>
<gene>
    <name evidence="7" type="ORF">E8A74_22530</name>
</gene>
<evidence type="ECO:0000256" key="4">
    <source>
        <dbReference type="ARBA" id="ARBA00023125"/>
    </source>
</evidence>
<evidence type="ECO:0000259" key="6">
    <source>
        <dbReference type="Pfam" id="PF04542"/>
    </source>
</evidence>
<reference evidence="7 8" key="1">
    <citation type="submission" date="2019-04" db="EMBL/GenBank/DDBJ databases">
        <authorList>
            <person name="Li Y."/>
            <person name="Wang J."/>
        </authorList>
    </citation>
    <scope>NUCLEOTIDE SEQUENCE [LARGE SCALE GENOMIC DNA]</scope>
    <source>
        <strain evidence="7 8">DSM 14668</strain>
    </source>
</reference>
<protein>
    <submittedName>
        <fullName evidence="7">Sigma-70 family RNA polymerase sigma factor</fullName>
    </submittedName>
</protein>
<dbReference type="InterPro" id="IPR039425">
    <property type="entry name" value="RNA_pol_sigma-70-like"/>
</dbReference>
<dbReference type="PANTHER" id="PTHR43133">
    <property type="entry name" value="RNA POLYMERASE ECF-TYPE SIGMA FACTO"/>
    <property type="match status" value="1"/>
</dbReference>
<evidence type="ECO:0000256" key="5">
    <source>
        <dbReference type="ARBA" id="ARBA00023163"/>
    </source>
</evidence>
<dbReference type="InterPro" id="IPR013324">
    <property type="entry name" value="RNA_pol_sigma_r3/r4-like"/>
</dbReference>
<evidence type="ECO:0000256" key="1">
    <source>
        <dbReference type="ARBA" id="ARBA00010641"/>
    </source>
</evidence>
<dbReference type="OrthoDB" id="5513017at2"/>
<dbReference type="NCBIfam" id="TIGR02937">
    <property type="entry name" value="sigma70-ECF"/>
    <property type="match status" value="1"/>
</dbReference>
<evidence type="ECO:0000256" key="2">
    <source>
        <dbReference type="ARBA" id="ARBA00023015"/>
    </source>
</evidence>
<sequence>MGGVVSPQRATDGPVLRENPLPFGFLVEATRRTSARGGSLPAPPGCGYLPPGRAEEPRVPEDIAALLRRALAGERAAVRALIDALAPVVQARVARMLLRRRAPQRDIRQETEDLVQEVFVVLFADSARALRQWDPARGMSLPNFVGLVAEREVISILRSKRRNPWTEEPMLDEELDPKHGEQPSAERLFEDREALAALLAAIRARLGDRGMLLFQWLVVEGRPVEEICAALGMTPDAVYAWKSRLAKLVREVAEDLASDPGLSPRIPSSKVKP</sequence>
<dbReference type="SUPFAM" id="SSF88946">
    <property type="entry name" value="Sigma2 domain of RNA polymerase sigma factors"/>
    <property type="match status" value="1"/>
</dbReference>
<dbReference type="Gene3D" id="1.10.1740.10">
    <property type="match status" value="1"/>
</dbReference>
<dbReference type="GO" id="GO:0016987">
    <property type="term" value="F:sigma factor activity"/>
    <property type="evidence" value="ECO:0007669"/>
    <property type="project" value="UniProtKB-KW"/>
</dbReference>
<dbReference type="PANTHER" id="PTHR43133:SF8">
    <property type="entry name" value="RNA POLYMERASE SIGMA FACTOR HI_1459-RELATED"/>
    <property type="match status" value="1"/>
</dbReference>
<dbReference type="GO" id="GO:0003677">
    <property type="term" value="F:DNA binding"/>
    <property type="evidence" value="ECO:0007669"/>
    <property type="project" value="UniProtKB-KW"/>
</dbReference>
<comment type="caution">
    <text evidence="7">The sequence shown here is derived from an EMBL/GenBank/DDBJ whole genome shotgun (WGS) entry which is preliminary data.</text>
</comment>
<accession>A0A4U1JA00</accession>
<keyword evidence="5" id="KW-0804">Transcription</keyword>
<dbReference type="AlphaFoldDB" id="A0A4U1JA00"/>
<proteinExistence type="inferred from homology"/>
<dbReference type="InterPro" id="IPR036388">
    <property type="entry name" value="WH-like_DNA-bd_sf"/>
</dbReference>